<name>A0ABR8WWI2_9MICO</name>
<sequence>MYSRPPHRDIPRDLYGLPATPPDTRTPSPAPDRSNMSFSPAAGLRRSRGAGPVVIVISVVIAVALLSSLAAAVLSGGV</sequence>
<gene>
    <name evidence="3" type="ORF">H9634_10925</name>
</gene>
<dbReference type="RefSeq" id="WP_191726683.1">
    <property type="nucleotide sequence ID" value="NZ_JACSPY010000011.1"/>
</dbReference>
<accession>A0ABR8WWI2</accession>
<dbReference type="Proteomes" id="UP000651517">
    <property type="component" value="Unassembled WGS sequence"/>
</dbReference>
<keyword evidence="2" id="KW-0812">Transmembrane</keyword>
<dbReference type="EMBL" id="JACSPY010000011">
    <property type="protein sequence ID" value="MBD8021292.1"/>
    <property type="molecule type" value="Genomic_DNA"/>
</dbReference>
<organism evidence="3 4">
    <name type="scientific">Brevibacterium gallinarum</name>
    <dbReference type="NCBI Taxonomy" id="2762220"/>
    <lineage>
        <taxon>Bacteria</taxon>
        <taxon>Bacillati</taxon>
        <taxon>Actinomycetota</taxon>
        <taxon>Actinomycetes</taxon>
        <taxon>Micrococcales</taxon>
        <taxon>Brevibacteriaceae</taxon>
        <taxon>Brevibacterium</taxon>
    </lineage>
</organism>
<protein>
    <submittedName>
        <fullName evidence="3">Uncharacterized protein</fullName>
    </submittedName>
</protein>
<keyword evidence="4" id="KW-1185">Reference proteome</keyword>
<keyword evidence="2" id="KW-1133">Transmembrane helix</keyword>
<proteinExistence type="predicted"/>
<evidence type="ECO:0000256" key="2">
    <source>
        <dbReference type="SAM" id="Phobius"/>
    </source>
</evidence>
<reference evidence="3 4" key="1">
    <citation type="submission" date="2020-08" db="EMBL/GenBank/DDBJ databases">
        <title>A Genomic Blueprint of the Chicken Gut Microbiome.</title>
        <authorList>
            <person name="Gilroy R."/>
            <person name="Ravi A."/>
            <person name="Getino M."/>
            <person name="Pursley I."/>
            <person name="Horton D.L."/>
            <person name="Alikhan N.-F."/>
            <person name="Baker D."/>
            <person name="Gharbi K."/>
            <person name="Hall N."/>
            <person name="Watson M."/>
            <person name="Adriaenssens E.M."/>
            <person name="Foster-Nyarko E."/>
            <person name="Jarju S."/>
            <person name="Secka A."/>
            <person name="Antonio M."/>
            <person name="Oren A."/>
            <person name="Chaudhuri R."/>
            <person name="La Ragione R.M."/>
            <person name="Hildebrand F."/>
            <person name="Pallen M.J."/>
        </authorList>
    </citation>
    <scope>NUCLEOTIDE SEQUENCE [LARGE SCALE GENOMIC DNA]</scope>
    <source>
        <strain evidence="3 4">Re57</strain>
    </source>
</reference>
<evidence type="ECO:0000313" key="3">
    <source>
        <dbReference type="EMBL" id="MBD8021292.1"/>
    </source>
</evidence>
<keyword evidence="2" id="KW-0472">Membrane</keyword>
<feature type="region of interest" description="Disordered" evidence="1">
    <location>
        <begin position="1"/>
        <end position="47"/>
    </location>
</feature>
<feature type="compositionally biased region" description="Basic and acidic residues" evidence="1">
    <location>
        <begin position="1"/>
        <end position="12"/>
    </location>
</feature>
<comment type="caution">
    <text evidence="3">The sequence shown here is derived from an EMBL/GenBank/DDBJ whole genome shotgun (WGS) entry which is preliminary data.</text>
</comment>
<evidence type="ECO:0000313" key="4">
    <source>
        <dbReference type="Proteomes" id="UP000651517"/>
    </source>
</evidence>
<feature type="transmembrane region" description="Helical" evidence="2">
    <location>
        <begin position="53"/>
        <end position="74"/>
    </location>
</feature>
<evidence type="ECO:0000256" key="1">
    <source>
        <dbReference type="SAM" id="MobiDB-lite"/>
    </source>
</evidence>